<sequence length="549" mass="60887">MTTIDSRMNYIESKSPESNNNNKNIEETNIDKLSSLSPNNIIFNHKNNIDNNTPRTSSNSGSVVLSDADSKCQVCGDRAIGKHYSVISCNGCKGFFRRSIWQNLQYTCRFNKNCVIDKDHRNACRACRFQECMLKGMNRASIQNERDRIGSTRRSKKNNARVNLQNTNELAGGRSQSFSYGAQSNNGLWNGNGSERSSPIDNSSEASRAHIENIFNIDNAYTLNENGKNAISARQKCVNQMISWANSLIPLPDLNFQDKVKVLRHSSTAFSLLNTLQRSMTSAHIVLPDDQVLSLSSLYTNEVSNIVTKVLDELLAPLRRLNVERVEFSVLKALIVLSSDISGISINSKDKLREAREVLLKSFFNCLSQNCPGVEASLRISSLLLMIPSFFSVGKIIEDNSSLGQLFGVSDGGSQNPFSISPPVQQQSINQNNIISALSRQSPQQNLQIPTSSPNLMDAFHNNAILNFSQVKQDLQNDLPTFNALMNPSALMNNKMKNEAMMCDNNKRYKNAFLANMLAVTSTNNIVTGNNNPASNPFLNPYTNSGISL</sequence>
<name>A0AC35UIP3_9BILA</name>
<dbReference type="Proteomes" id="UP000095286">
    <property type="component" value="Unplaced"/>
</dbReference>
<protein>
    <submittedName>
        <fullName evidence="2">Nuclear receptor domain-containing protein</fullName>
    </submittedName>
</protein>
<reference evidence="2" key="1">
    <citation type="submission" date="2016-11" db="UniProtKB">
        <authorList>
            <consortium name="WormBaseParasite"/>
        </authorList>
    </citation>
    <scope>IDENTIFICATION</scope>
    <source>
        <strain evidence="2">KR3021</strain>
    </source>
</reference>
<proteinExistence type="predicted"/>
<organism evidence="1 2">
    <name type="scientific">Rhabditophanes sp. KR3021</name>
    <dbReference type="NCBI Taxonomy" id="114890"/>
    <lineage>
        <taxon>Eukaryota</taxon>
        <taxon>Metazoa</taxon>
        <taxon>Ecdysozoa</taxon>
        <taxon>Nematoda</taxon>
        <taxon>Chromadorea</taxon>
        <taxon>Rhabditida</taxon>
        <taxon>Tylenchina</taxon>
        <taxon>Panagrolaimomorpha</taxon>
        <taxon>Strongyloidoidea</taxon>
        <taxon>Alloionematidae</taxon>
        <taxon>Rhabditophanes</taxon>
    </lineage>
</organism>
<evidence type="ECO:0000313" key="2">
    <source>
        <dbReference type="WBParaSite" id="RSKR_0001175400.1"/>
    </source>
</evidence>
<accession>A0AC35UIP3</accession>
<evidence type="ECO:0000313" key="1">
    <source>
        <dbReference type="Proteomes" id="UP000095286"/>
    </source>
</evidence>
<dbReference type="WBParaSite" id="RSKR_0001175400.1">
    <property type="protein sequence ID" value="RSKR_0001175400.1"/>
    <property type="gene ID" value="RSKR_0001175400"/>
</dbReference>